<dbReference type="InterPro" id="IPR023828">
    <property type="entry name" value="Peptidase_S8_Ser-AS"/>
</dbReference>
<dbReference type="PANTHER" id="PTHR43806">
    <property type="entry name" value="PEPTIDASE S8"/>
    <property type="match status" value="1"/>
</dbReference>
<dbReference type="PROSITE" id="PS51892">
    <property type="entry name" value="SUBTILASE"/>
    <property type="match status" value="1"/>
</dbReference>
<evidence type="ECO:0000256" key="3">
    <source>
        <dbReference type="ARBA" id="ARBA00022801"/>
    </source>
</evidence>
<dbReference type="PROSITE" id="PS00137">
    <property type="entry name" value="SUBTILASE_HIS"/>
    <property type="match status" value="1"/>
</dbReference>
<feature type="domain" description="Peptidase S8/S53" evidence="8">
    <location>
        <begin position="167"/>
        <end position="461"/>
    </location>
</feature>
<sequence length="609" mass="63342">MLTPKHLHLCAIVLAISTAVSAQTVLANVPDAPPANKKTVMLPAPAQPDTDQLIIRFRDNASSVAIDKALSRLRTEKGEKFTYTKTTHDKADVFRFEKRKKKADWDKLSVWLKQLPEVEYVEPDFIMNRMEVPAPVTPNDPYLSYQWPLLDAISGIRADQAWGYTAGQGSVVAVVDTGVLPHVDLLPNLLAGYDMIADAAVGNDGNGRDSDATDAGDYVLAGECGSSTAINSSWHGTHVAGTIAAAGNNAEGIAGVAYAAKALPVRVLGKCGGYTSDIAAGVIWAAGGTVSGAPVNPNPARVINLSLGGASACGSTMQSAINAARSKNAVVVVAAGNSNTDASQFSPANCAGVVTVAATGKNGGRAYYSNYGTVVDLAAPGGSMNTGIAADGIVSTLNTGTQTALADTYKYYQGTSMATPHVSGVVALMLAAKPTLTPDQVESLLKSSARAFPQPCASCGTGLLDAAAAVQAAINLAAPVDPYAVLLSDLKKNRDLWRAQNLLNYTYVLEQKTGTSAALRLKLTVKAGVLTAGVNLATNKALSSKDLKAKGKTIEQLFTQIETALNSKYAIVKTAYDTALGYPLDSFLDKSTSITSDNVSLKASSLTKL</sequence>
<dbReference type="InterPro" id="IPR015500">
    <property type="entry name" value="Peptidase_S8_subtilisin-rel"/>
</dbReference>
<comment type="similarity">
    <text evidence="1 5 6">Belongs to the peptidase S8 family.</text>
</comment>
<evidence type="ECO:0000256" key="2">
    <source>
        <dbReference type="ARBA" id="ARBA00022670"/>
    </source>
</evidence>
<reference evidence="9" key="1">
    <citation type="journal article" date="2022" name="Microorganisms">
        <title>Two New Species of Filamentous Sulfur Bacteria of the Genus Thiothrix, Thiothrix winogradskyi sp. nov. and 'Candidatus Thiothrix sulfatifontis' sp. nov.</title>
        <authorList>
            <person name="Ravin N.V."/>
            <person name="Rossetti S."/>
            <person name="Beletsky A.V."/>
            <person name="Kadnikov V.V."/>
            <person name="Rudenko T.S."/>
            <person name="Smolyakov D.D."/>
            <person name="Moskvitina M.I."/>
            <person name="Gureeva M.V."/>
            <person name="Mardanov A.V."/>
            <person name="Grabovich M.Y."/>
        </authorList>
    </citation>
    <scope>NUCLEOTIDE SEQUENCE</scope>
    <source>
        <strain evidence="9">CT3</strain>
    </source>
</reference>
<dbReference type="InterPro" id="IPR023827">
    <property type="entry name" value="Peptidase_S8_Asp-AS"/>
</dbReference>
<evidence type="ECO:0000313" key="10">
    <source>
        <dbReference type="Proteomes" id="UP001054801"/>
    </source>
</evidence>
<keyword evidence="10" id="KW-1185">Reference proteome</keyword>
<dbReference type="CDD" id="cd07496">
    <property type="entry name" value="Peptidases_S8_13"/>
    <property type="match status" value="1"/>
</dbReference>
<evidence type="ECO:0000256" key="4">
    <source>
        <dbReference type="ARBA" id="ARBA00022825"/>
    </source>
</evidence>
<dbReference type="PROSITE" id="PS00138">
    <property type="entry name" value="SUBTILASE_SER"/>
    <property type="match status" value="1"/>
</dbReference>
<evidence type="ECO:0000256" key="6">
    <source>
        <dbReference type="RuleBase" id="RU003355"/>
    </source>
</evidence>
<feature type="active site" description="Charge relay system" evidence="5">
    <location>
        <position position="235"/>
    </location>
</feature>
<evidence type="ECO:0000256" key="5">
    <source>
        <dbReference type="PROSITE-ProRule" id="PRU01240"/>
    </source>
</evidence>
<dbReference type="PANTHER" id="PTHR43806:SF11">
    <property type="entry name" value="CEREVISIN-RELATED"/>
    <property type="match status" value="1"/>
</dbReference>
<evidence type="ECO:0000313" key="9">
    <source>
        <dbReference type="EMBL" id="UJS22617.1"/>
    </source>
</evidence>
<keyword evidence="7" id="KW-0732">Signal</keyword>
<keyword evidence="2 5" id="KW-0645">Protease</keyword>
<dbReference type="InterPro" id="IPR034176">
    <property type="entry name" value="Peptidases_S8_13"/>
</dbReference>
<dbReference type="InterPro" id="IPR036852">
    <property type="entry name" value="Peptidase_S8/S53_dom_sf"/>
</dbReference>
<dbReference type="InterPro" id="IPR000209">
    <property type="entry name" value="Peptidase_S8/S53_dom"/>
</dbReference>
<feature type="signal peptide" evidence="7">
    <location>
        <begin position="1"/>
        <end position="22"/>
    </location>
</feature>
<protein>
    <submittedName>
        <fullName evidence="9">S8 family serine peptidase</fullName>
    </submittedName>
</protein>
<dbReference type="Gene3D" id="3.40.50.200">
    <property type="entry name" value="Peptidase S8/S53 domain"/>
    <property type="match status" value="1"/>
</dbReference>
<keyword evidence="4 5" id="KW-0720">Serine protease</keyword>
<accession>A0ABY3SUK3</accession>
<feature type="chain" id="PRO_5045857368" evidence="7">
    <location>
        <begin position="23"/>
        <end position="609"/>
    </location>
</feature>
<dbReference type="PRINTS" id="PR00723">
    <property type="entry name" value="SUBTILISIN"/>
</dbReference>
<dbReference type="PROSITE" id="PS00136">
    <property type="entry name" value="SUBTILASE_ASP"/>
    <property type="match status" value="1"/>
</dbReference>
<feature type="active site" description="Charge relay system" evidence="5">
    <location>
        <position position="176"/>
    </location>
</feature>
<dbReference type="RefSeq" id="WP_236496296.1">
    <property type="nucleotide sequence ID" value="NZ_CP091244.1"/>
</dbReference>
<feature type="active site" description="Charge relay system" evidence="5">
    <location>
        <position position="416"/>
    </location>
</feature>
<dbReference type="InterPro" id="IPR022398">
    <property type="entry name" value="Peptidase_S8_His-AS"/>
</dbReference>
<keyword evidence="3 5" id="KW-0378">Hydrolase</keyword>
<dbReference type="InterPro" id="IPR046172">
    <property type="entry name" value="DUF6174"/>
</dbReference>
<evidence type="ECO:0000259" key="8">
    <source>
        <dbReference type="Pfam" id="PF00082"/>
    </source>
</evidence>
<evidence type="ECO:0000256" key="7">
    <source>
        <dbReference type="SAM" id="SignalP"/>
    </source>
</evidence>
<name>A0ABY3SUK3_9GAMM</name>
<dbReference type="SUPFAM" id="SSF52743">
    <property type="entry name" value="Subtilisin-like"/>
    <property type="match status" value="1"/>
</dbReference>
<dbReference type="Pfam" id="PF19671">
    <property type="entry name" value="DUF6174"/>
    <property type="match status" value="1"/>
</dbReference>
<proteinExistence type="inferred from homology"/>
<dbReference type="InterPro" id="IPR050131">
    <property type="entry name" value="Peptidase_S8_subtilisin-like"/>
</dbReference>
<evidence type="ECO:0000256" key="1">
    <source>
        <dbReference type="ARBA" id="ARBA00011073"/>
    </source>
</evidence>
<dbReference type="Proteomes" id="UP001054801">
    <property type="component" value="Chromosome"/>
</dbReference>
<organism evidence="9 10">
    <name type="scientific">Thiothrix winogradskyi</name>
    <dbReference type="NCBI Taxonomy" id="96472"/>
    <lineage>
        <taxon>Bacteria</taxon>
        <taxon>Pseudomonadati</taxon>
        <taxon>Pseudomonadota</taxon>
        <taxon>Gammaproteobacteria</taxon>
        <taxon>Thiotrichales</taxon>
        <taxon>Thiotrichaceae</taxon>
        <taxon>Thiothrix</taxon>
    </lineage>
</organism>
<dbReference type="Pfam" id="PF00082">
    <property type="entry name" value="Peptidase_S8"/>
    <property type="match status" value="1"/>
</dbReference>
<gene>
    <name evidence="9" type="ORF">L2Y54_11740</name>
</gene>
<dbReference type="EMBL" id="CP091244">
    <property type="protein sequence ID" value="UJS22617.1"/>
    <property type="molecule type" value="Genomic_DNA"/>
</dbReference>